<dbReference type="PROSITE" id="PS51257">
    <property type="entry name" value="PROKAR_LIPOPROTEIN"/>
    <property type="match status" value="1"/>
</dbReference>
<comment type="caution">
    <text evidence="2">The sequence shown here is derived from an EMBL/GenBank/DDBJ whole genome shotgun (WGS) entry which is preliminary data.</text>
</comment>
<sequence>MCMTSVRVLDPLQPLLAGAAACRPLIGWLKCAGASWGCPPPPESAERMAGTGAATGVGSPRNNAPRRRRVGPGPFGQSGVGSAHTSGVDDTDWRRHEDRPSRVSAQRCDDSDSVRRIEIQQDGTMAVVDPEQPVLLLAHQTWRLGCYLLILEYVDLWGILLMRLGWVPCDQPVVRTLLDWE</sequence>
<proteinExistence type="predicted"/>
<protein>
    <submittedName>
        <fullName evidence="2">Uncharacterized protein</fullName>
    </submittedName>
</protein>
<evidence type="ECO:0000313" key="2">
    <source>
        <dbReference type="EMBL" id="KAJ1200805.1"/>
    </source>
</evidence>
<keyword evidence="3" id="KW-1185">Reference proteome</keyword>
<dbReference type="AlphaFoldDB" id="A0AAV7VKU6"/>
<evidence type="ECO:0000256" key="1">
    <source>
        <dbReference type="SAM" id="MobiDB-lite"/>
    </source>
</evidence>
<organism evidence="2 3">
    <name type="scientific">Pleurodeles waltl</name>
    <name type="common">Iberian ribbed newt</name>
    <dbReference type="NCBI Taxonomy" id="8319"/>
    <lineage>
        <taxon>Eukaryota</taxon>
        <taxon>Metazoa</taxon>
        <taxon>Chordata</taxon>
        <taxon>Craniata</taxon>
        <taxon>Vertebrata</taxon>
        <taxon>Euteleostomi</taxon>
        <taxon>Amphibia</taxon>
        <taxon>Batrachia</taxon>
        <taxon>Caudata</taxon>
        <taxon>Salamandroidea</taxon>
        <taxon>Salamandridae</taxon>
        <taxon>Pleurodelinae</taxon>
        <taxon>Pleurodeles</taxon>
    </lineage>
</organism>
<evidence type="ECO:0000313" key="3">
    <source>
        <dbReference type="Proteomes" id="UP001066276"/>
    </source>
</evidence>
<name>A0AAV7VKU6_PLEWA</name>
<dbReference type="EMBL" id="JANPWB010000003">
    <property type="protein sequence ID" value="KAJ1200805.1"/>
    <property type="molecule type" value="Genomic_DNA"/>
</dbReference>
<dbReference type="Proteomes" id="UP001066276">
    <property type="component" value="Chromosome 2_1"/>
</dbReference>
<feature type="compositionally biased region" description="Basic and acidic residues" evidence="1">
    <location>
        <begin position="91"/>
        <end position="107"/>
    </location>
</feature>
<accession>A0AAV7VKU6</accession>
<reference evidence="2" key="1">
    <citation type="journal article" date="2022" name="bioRxiv">
        <title>Sequencing and chromosome-scale assembly of the giantPleurodeles waltlgenome.</title>
        <authorList>
            <person name="Brown T."/>
            <person name="Elewa A."/>
            <person name="Iarovenko S."/>
            <person name="Subramanian E."/>
            <person name="Araus A.J."/>
            <person name="Petzold A."/>
            <person name="Susuki M."/>
            <person name="Suzuki K.-i.T."/>
            <person name="Hayashi T."/>
            <person name="Toyoda A."/>
            <person name="Oliveira C."/>
            <person name="Osipova E."/>
            <person name="Leigh N.D."/>
            <person name="Simon A."/>
            <person name="Yun M.H."/>
        </authorList>
    </citation>
    <scope>NUCLEOTIDE SEQUENCE</scope>
    <source>
        <strain evidence="2">20211129_DDA</strain>
        <tissue evidence="2">Liver</tissue>
    </source>
</reference>
<feature type="region of interest" description="Disordered" evidence="1">
    <location>
        <begin position="41"/>
        <end position="107"/>
    </location>
</feature>
<gene>
    <name evidence="2" type="ORF">NDU88_004626</name>
</gene>